<comment type="caution">
    <text evidence="1">The sequence shown here is derived from an EMBL/GenBank/DDBJ whole genome shotgun (WGS) entry which is preliminary data.</text>
</comment>
<evidence type="ECO:0000313" key="1">
    <source>
        <dbReference type="EMBL" id="TWI97585.1"/>
    </source>
</evidence>
<keyword evidence="2" id="KW-1185">Reference proteome</keyword>
<evidence type="ECO:0000313" key="2">
    <source>
        <dbReference type="Proteomes" id="UP000317010"/>
    </source>
</evidence>
<dbReference type="AlphaFoldDB" id="A0A562TVL2"/>
<protein>
    <submittedName>
        <fullName evidence="1">Uncharacterized protein</fullName>
    </submittedName>
</protein>
<proteinExistence type="predicted"/>
<name>A0A562TVL2_9SPHI</name>
<dbReference type="EMBL" id="VLLI01000010">
    <property type="protein sequence ID" value="TWI97585.1"/>
    <property type="molecule type" value="Genomic_DNA"/>
</dbReference>
<organism evidence="1 2">
    <name type="scientific">Mucilaginibacter frigoritolerans</name>
    <dbReference type="NCBI Taxonomy" id="652788"/>
    <lineage>
        <taxon>Bacteria</taxon>
        <taxon>Pseudomonadati</taxon>
        <taxon>Bacteroidota</taxon>
        <taxon>Sphingobacteriia</taxon>
        <taxon>Sphingobacteriales</taxon>
        <taxon>Sphingobacteriaceae</taxon>
        <taxon>Mucilaginibacter</taxon>
    </lineage>
</organism>
<sequence length="42" mass="5110">MIQLFIELTNQIYWVGYAQELAKSNPMLFQFEFNEFLNSYNN</sequence>
<reference evidence="1 2" key="1">
    <citation type="submission" date="2019-07" db="EMBL/GenBank/DDBJ databases">
        <title>Genomic Encyclopedia of Archaeal and Bacterial Type Strains, Phase II (KMG-II): from individual species to whole genera.</title>
        <authorList>
            <person name="Goeker M."/>
        </authorList>
    </citation>
    <scope>NUCLEOTIDE SEQUENCE [LARGE SCALE GENOMIC DNA]</scope>
    <source>
        <strain evidence="1 2">ATCC BAA-1854</strain>
    </source>
</reference>
<gene>
    <name evidence="1" type="ORF">JN11_03407</name>
</gene>
<accession>A0A562TVL2</accession>
<dbReference type="Proteomes" id="UP000317010">
    <property type="component" value="Unassembled WGS sequence"/>
</dbReference>